<dbReference type="Pfam" id="PF02737">
    <property type="entry name" value="3HCDH_N"/>
    <property type="match status" value="1"/>
</dbReference>
<name>A0AAX2ALL8_9BACT</name>
<dbReference type="SUPFAM" id="SSF52096">
    <property type="entry name" value="ClpP/crotonase"/>
    <property type="match status" value="1"/>
</dbReference>
<comment type="caution">
    <text evidence="15">The sequence shown here is derived from an EMBL/GenBank/DDBJ whole genome shotgun (WGS) entry which is preliminary data.</text>
</comment>
<comment type="catalytic activity">
    <reaction evidence="12">
        <text>a (3S)-3-hydroxyacyl-CoA + NAD(+) = a 3-oxoacyl-CoA + NADH + H(+)</text>
        <dbReference type="Rhea" id="RHEA:22432"/>
        <dbReference type="ChEBI" id="CHEBI:15378"/>
        <dbReference type="ChEBI" id="CHEBI:57318"/>
        <dbReference type="ChEBI" id="CHEBI:57540"/>
        <dbReference type="ChEBI" id="CHEBI:57945"/>
        <dbReference type="ChEBI" id="CHEBI:90726"/>
        <dbReference type="EC" id="1.1.1.35"/>
    </reaction>
</comment>
<dbReference type="InterPro" id="IPR006176">
    <property type="entry name" value="3-OHacyl-CoA_DH_NAD-bd"/>
</dbReference>
<dbReference type="InterPro" id="IPR036291">
    <property type="entry name" value="NAD(P)-bd_dom_sf"/>
</dbReference>
<dbReference type="Gene3D" id="3.40.50.720">
    <property type="entry name" value="NAD(P)-binding Rossmann-like Domain"/>
    <property type="match status" value="1"/>
</dbReference>
<comment type="similarity">
    <text evidence="2">In the central section; belongs to the 3-hydroxyacyl-CoA dehydrogenase family.</text>
</comment>
<gene>
    <name evidence="15" type="ORF">CP985_01395</name>
</gene>
<evidence type="ECO:0000256" key="7">
    <source>
        <dbReference type="ARBA" id="ARBA00023002"/>
    </source>
</evidence>
<evidence type="ECO:0000256" key="8">
    <source>
        <dbReference type="ARBA" id="ARBA00023027"/>
    </source>
</evidence>
<dbReference type="PROSITE" id="PS00067">
    <property type="entry name" value="3HCDH"/>
    <property type="match status" value="1"/>
</dbReference>
<evidence type="ECO:0000256" key="3">
    <source>
        <dbReference type="ARBA" id="ARBA00008750"/>
    </source>
</evidence>
<evidence type="ECO:0000256" key="6">
    <source>
        <dbReference type="ARBA" id="ARBA00022963"/>
    </source>
</evidence>
<accession>A0AAX2ALL8</accession>
<evidence type="ECO:0000256" key="11">
    <source>
        <dbReference type="ARBA" id="ARBA00023268"/>
    </source>
</evidence>
<evidence type="ECO:0000259" key="14">
    <source>
        <dbReference type="Pfam" id="PF02737"/>
    </source>
</evidence>
<proteinExistence type="inferred from homology"/>
<feature type="domain" description="3-hydroxyacyl-CoA dehydrogenase NAD binding" evidence="14">
    <location>
        <begin position="306"/>
        <end position="484"/>
    </location>
</feature>
<keyword evidence="8" id="KW-0520">NAD</keyword>
<keyword evidence="5" id="KW-0276">Fatty acid metabolism</keyword>
<organism evidence="15 16">
    <name type="scientific">Malaciobacter mytili LMG 24559</name>
    <dbReference type="NCBI Taxonomy" id="1032238"/>
    <lineage>
        <taxon>Bacteria</taxon>
        <taxon>Pseudomonadati</taxon>
        <taxon>Campylobacterota</taxon>
        <taxon>Epsilonproteobacteria</taxon>
        <taxon>Campylobacterales</taxon>
        <taxon>Arcobacteraceae</taxon>
        <taxon>Malaciobacter</taxon>
    </lineage>
</organism>
<dbReference type="AlphaFoldDB" id="A0AAX2ALL8"/>
<dbReference type="GO" id="GO:0070403">
    <property type="term" value="F:NAD+ binding"/>
    <property type="evidence" value="ECO:0007669"/>
    <property type="project" value="InterPro"/>
</dbReference>
<comment type="similarity">
    <text evidence="3">In the N-terminal section; belongs to the enoyl-CoA hydratase/isomerase family.</text>
</comment>
<evidence type="ECO:0000256" key="1">
    <source>
        <dbReference type="ARBA" id="ARBA00005005"/>
    </source>
</evidence>
<comment type="pathway">
    <text evidence="1">Lipid metabolism; fatty acid beta-oxidation.</text>
</comment>
<dbReference type="InterPro" id="IPR006180">
    <property type="entry name" value="3-OHacyl-CoA_DH_CS"/>
</dbReference>
<dbReference type="FunFam" id="3.40.50.720:FF:000009">
    <property type="entry name" value="Fatty oxidation complex, alpha subunit"/>
    <property type="match status" value="1"/>
</dbReference>
<dbReference type="GO" id="GO:0004300">
    <property type="term" value="F:enoyl-CoA hydratase activity"/>
    <property type="evidence" value="ECO:0007669"/>
    <property type="project" value="UniProtKB-EC"/>
</dbReference>
<dbReference type="SUPFAM" id="SSF48179">
    <property type="entry name" value="6-phosphogluconate dehydrogenase C-terminal domain-like"/>
    <property type="match status" value="2"/>
</dbReference>
<dbReference type="InterPro" id="IPR006108">
    <property type="entry name" value="3HC_DH_C"/>
</dbReference>
<dbReference type="Pfam" id="PF00378">
    <property type="entry name" value="ECH_1"/>
    <property type="match status" value="1"/>
</dbReference>
<evidence type="ECO:0000256" key="10">
    <source>
        <dbReference type="ARBA" id="ARBA00023239"/>
    </source>
</evidence>
<dbReference type="InterPro" id="IPR050136">
    <property type="entry name" value="FA_oxidation_alpha_subunit"/>
</dbReference>
<dbReference type="PANTHER" id="PTHR43612">
    <property type="entry name" value="TRIFUNCTIONAL ENZYME SUBUNIT ALPHA"/>
    <property type="match status" value="1"/>
</dbReference>
<dbReference type="GO" id="GO:0016509">
    <property type="term" value="F:long-chain (3S)-3-hydroxyacyl-CoA dehydrogenase (NAD+) activity"/>
    <property type="evidence" value="ECO:0007669"/>
    <property type="project" value="TreeGrafter"/>
</dbReference>
<evidence type="ECO:0000256" key="5">
    <source>
        <dbReference type="ARBA" id="ARBA00022832"/>
    </source>
</evidence>
<dbReference type="EMBL" id="NXID01000003">
    <property type="protein sequence ID" value="RXK16841.1"/>
    <property type="molecule type" value="Genomic_DNA"/>
</dbReference>
<keyword evidence="9" id="KW-0443">Lipid metabolism</keyword>
<sequence>MNNINLTVINDIATLEFDLQNEKVNKLSFEVLNELNLKLDEISSNSNIKILIIKSLKENIFIAGADINEIKEFKNKEEVYNALLEGDAILNKIENLNIPTIAYINGACMGGGLELALACKYRIATTNKSTKFAFPEIKLGFFPGLGGTQRAPKLIGLISAMDLIFTGKTIDSLKAYKIGLIDECFDEGQEKSKINAFISKVKEHKVLRKDRKSFLEKFSFTRELIFKKALQNLQQKVNKDFKAPYKALEVLKNTYNLSLNEGLKIEASTFSQLAITKESKYLIELFFLSEKIKKDYIKTKEEINSVVIIGSGVMGKGIIWLFSKYLKEVRIKLRSLENASTIISDVAKLYDFFIKTRKMTKAQVDLKLSSLSYTQNYEGLQNIDLALEAIVEEEEEKIKTYKQLEKVMKKEAIIASNTSSISIEKLASSLNNKENFMGIHFFNPVNKMPLVEIIPTKYTKEENINKVKQTLIKAGKMPIVVGDCAGFLVNRILLPYLNEAGFILGEGSNITTIDRVLKDFGMPMGPFSLADTVGIDIGFHVATILNKSYGERMAIAPILEKMYEKKYLGVKNKKGFYDYSSKKIVENKEVYNYTKDTRIITEEEIRNRCIYIMINEASLCLEEGIVKDADILDFAMVAGTGFPPYKGGLLKYANEIGIKKIVKELNRLEYLYDKRFKVSNLLLKLNEAKLDFSTGEELWKH</sequence>
<dbReference type="RefSeq" id="WP_114841649.1">
    <property type="nucleotide sequence ID" value="NZ_CP031219.1"/>
</dbReference>
<reference evidence="15 16" key="1">
    <citation type="submission" date="2017-09" db="EMBL/GenBank/DDBJ databases">
        <title>Genomics of the genus Arcobacter.</title>
        <authorList>
            <person name="Perez-Cataluna A."/>
            <person name="Figueras M.J."/>
            <person name="Salas-Masso N."/>
        </authorList>
    </citation>
    <scope>NUCLEOTIDE SEQUENCE [LARGE SCALE GENOMIC DNA]</scope>
    <source>
        <strain evidence="15 16">CECT 7386</strain>
    </source>
</reference>
<dbReference type="InterPro" id="IPR008927">
    <property type="entry name" value="6-PGluconate_DH-like_C_sf"/>
</dbReference>
<protein>
    <recommendedName>
        <fullName evidence="4">enoyl-CoA hydratase</fullName>
        <ecNumber evidence="4">4.2.1.17</ecNumber>
    </recommendedName>
</protein>
<dbReference type="InterPro" id="IPR029045">
    <property type="entry name" value="ClpP/crotonase-like_dom_sf"/>
</dbReference>
<feature type="domain" description="3-hydroxyacyl-CoA dehydrogenase C-terminal" evidence="13">
    <location>
        <begin position="486"/>
        <end position="579"/>
    </location>
</feature>
<evidence type="ECO:0000256" key="12">
    <source>
        <dbReference type="ARBA" id="ARBA00049556"/>
    </source>
</evidence>
<keyword evidence="16" id="KW-1185">Reference proteome</keyword>
<evidence type="ECO:0000313" key="16">
    <source>
        <dbReference type="Proteomes" id="UP000290092"/>
    </source>
</evidence>
<evidence type="ECO:0000256" key="4">
    <source>
        <dbReference type="ARBA" id="ARBA00012076"/>
    </source>
</evidence>
<keyword evidence="7" id="KW-0560">Oxidoreductase</keyword>
<evidence type="ECO:0000259" key="13">
    <source>
        <dbReference type="Pfam" id="PF00725"/>
    </source>
</evidence>
<dbReference type="InterPro" id="IPR001753">
    <property type="entry name" value="Enoyl-CoA_hydra/iso"/>
</dbReference>
<dbReference type="SUPFAM" id="SSF51735">
    <property type="entry name" value="NAD(P)-binding Rossmann-fold domains"/>
    <property type="match status" value="1"/>
</dbReference>
<keyword evidence="10" id="KW-0456">Lyase</keyword>
<dbReference type="PANTHER" id="PTHR43612:SF3">
    <property type="entry name" value="TRIFUNCTIONAL ENZYME SUBUNIT ALPHA, MITOCHONDRIAL"/>
    <property type="match status" value="1"/>
</dbReference>
<dbReference type="Proteomes" id="UP000290092">
    <property type="component" value="Unassembled WGS sequence"/>
</dbReference>
<dbReference type="FunFam" id="3.90.226.10:FF:000011">
    <property type="entry name" value="Fatty acid oxidation complex subunit alpha"/>
    <property type="match status" value="1"/>
</dbReference>
<evidence type="ECO:0000256" key="2">
    <source>
        <dbReference type="ARBA" id="ARBA00007005"/>
    </source>
</evidence>
<evidence type="ECO:0000256" key="9">
    <source>
        <dbReference type="ARBA" id="ARBA00023098"/>
    </source>
</evidence>
<dbReference type="Pfam" id="PF00725">
    <property type="entry name" value="3HCDH"/>
    <property type="match status" value="1"/>
</dbReference>
<keyword evidence="6" id="KW-0442">Lipid degradation</keyword>
<dbReference type="CDD" id="cd06558">
    <property type="entry name" value="crotonase-like"/>
    <property type="match status" value="1"/>
</dbReference>
<dbReference type="GO" id="GO:0006635">
    <property type="term" value="P:fatty acid beta-oxidation"/>
    <property type="evidence" value="ECO:0007669"/>
    <property type="project" value="UniProtKB-ARBA"/>
</dbReference>
<dbReference type="EC" id="4.2.1.17" evidence="4"/>
<evidence type="ECO:0000313" key="15">
    <source>
        <dbReference type="EMBL" id="RXK16841.1"/>
    </source>
</evidence>
<dbReference type="Gene3D" id="1.10.1040.50">
    <property type="match status" value="1"/>
</dbReference>
<keyword evidence="11" id="KW-0511">Multifunctional enzyme</keyword>
<dbReference type="KEGG" id="amyt:AMYT_1205"/>
<dbReference type="Gene3D" id="3.90.226.10">
    <property type="entry name" value="2-enoyl-CoA Hydratase, Chain A, domain 1"/>
    <property type="match status" value="1"/>
</dbReference>